<evidence type="ECO:0000313" key="4">
    <source>
        <dbReference type="Proteomes" id="UP000222840"/>
    </source>
</evidence>
<dbReference type="Pfam" id="PF24729">
    <property type="entry name" value="Acb2_Tad1_hairpin"/>
    <property type="match status" value="1"/>
</dbReference>
<dbReference type="EMBL" id="KY593455">
    <property type="protein sequence ID" value="ARB05904.1"/>
    <property type="molecule type" value="Genomic_DNA"/>
</dbReference>
<evidence type="ECO:0000313" key="3">
    <source>
        <dbReference type="EMBL" id="ARB05904.1"/>
    </source>
</evidence>
<keyword evidence="4" id="KW-1185">Reference proteome</keyword>
<protein>
    <recommendedName>
        <fullName evidence="2">Acb2/Tad1 hairpin domain-containing protein</fullName>
    </recommendedName>
</protein>
<organism evidence="3 4">
    <name type="scientific">Yersinia phage fHe-Yen9-01</name>
    <dbReference type="NCBI Taxonomy" id="1965363"/>
    <lineage>
        <taxon>Viruses</taxon>
        <taxon>Duplodnaviria</taxon>
        <taxon>Heunggongvirae</taxon>
        <taxon>Uroviricota</taxon>
        <taxon>Caudoviricetes</taxon>
        <taxon>Pantevenvirales</taxon>
        <taxon>Straboviridae</taxon>
        <taxon>Tevenvirinae</taxon>
        <taxon>Tegunavirus</taxon>
        <taxon>Tegunavirus fheyen901</taxon>
    </lineage>
</organism>
<dbReference type="GO" id="GO:0000166">
    <property type="term" value="F:nucleotide binding"/>
    <property type="evidence" value="ECO:0007669"/>
    <property type="project" value="UniProtKB-KW"/>
</dbReference>
<name>A0A1V0DXN3_9CAUD</name>
<feature type="domain" description="Acb2/Tad1 hairpin" evidence="2">
    <location>
        <begin position="4"/>
        <end position="83"/>
    </location>
</feature>
<accession>A0A1V0DXN3</accession>
<keyword evidence="1" id="KW-0547">Nucleotide-binding</keyword>
<evidence type="ECO:0000259" key="2">
    <source>
        <dbReference type="Pfam" id="PF24729"/>
    </source>
</evidence>
<dbReference type="Proteomes" id="UP000222840">
    <property type="component" value="Segment"/>
</dbReference>
<sequence length="89" mass="10205">MIEDIKGYKPHTDEKIELVNIVKSVENNLGQVYTSILTRLDAELTLADADSLEASDIRERIFQVQVAIRSLKESSMWACRSIFRPTETY</sequence>
<dbReference type="InterPro" id="IPR056098">
    <property type="entry name" value="Acb2/Tad1_hairpin"/>
</dbReference>
<evidence type="ECO:0000256" key="1">
    <source>
        <dbReference type="ARBA" id="ARBA00022741"/>
    </source>
</evidence>
<proteinExistence type="predicted"/>
<reference evidence="3 4" key="1">
    <citation type="submission" date="2017-02" db="EMBL/GenBank/DDBJ databases">
        <title>Characterization and complete genome sequence of Yersinia bacteriophage, fHe-Yen9-01.</title>
        <authorList>
            <person name="Jun J.W."/>
            <person name="Wicklund A."/>
            <person name="Skurnik M."/>
        </authorList>
    </citation>
    <scope>NUCLEOTIDE SEQUENCE [LARGE SCALE GENOMIC DNA]</scope>
</reference>
<gene>
    <name evidence="3" type="ORF">fHeYen901_131</name>
</gene>